<feature type="non-terminal residue" evidence="4">
    <location>
        <position position="95"/>
    </location>
</feature>
<evidence type="ECO:0000256" key="1">
    <source>
        <dbReference type="ARBA" id="ARBA00022450"/>
    </source>
</evidence>
<dbReference type="SMART" id="SM00823">
    <property type="entry name" value="PKS_PP"/>
    <property type="match status" value="1"/>
</dbReference>
<proteinExistence type="predicted"/>
<dbReference type="GO" id="GO:0017000">
    <property type="term" value="P:antibiotic biosynthetic process"/>
    <property type="evidence" value="ECO:0007669"/>
    <property type="project" value="UniProtKB-ARBA"/>
</dbReference>
<dbReference type="Pfam" id="PF00550">
    <property type="entry name" value="PP-binding"/>
    <property type="match status" value="1"/>
</dbReference>
<evidence type="ECO:0000256" key="2">
    <source>
        <dbReference type="ARBA" id="ARBA00022553"/>
    </source>
</evidence>
<dbReference type="RefSeq" id="WP_164338020.1">
    <property type="nucleotide sequence ID" value="NZ_JAAGMU010001401.1"/>
</dbReference>
<dbReference type="InterPro" id="IPR009081">
    <property type="entry name" value="PP-bd_ACP"/>
</dbReference>
<evidence type="ECO:0000313" key="4">
    <source>
        <dbReference type="EMBL" id="NEC82858.1"/>
    </source>
</evidence>
<feature type="domain" description="Polyketide synthase-like phosphopantetheine-binding" evidence="3">
    <location>
        <begin position="22"/>
        <end position="92"/>
    </location>
</feature>
<dbReference type="EMBL" id="JAAGMU010001401">
    <property type="protein sequence ID" value="NEC82858.1"/>
    <property type="molecule type" value="Genomic_DNA"/>
</dbReference>
<dbReference type="InterPro" id="IPR036736">
    <property type="entry name" value="ACP-like_sf"/>
</dbReference>
<keyword evidence="1" id="KW-0596">Phosphopantetheine</keyword>
<accession>A0A6G3U9B0</accession>
<comment type="caution">
    <text evidence="4">The sequence shown here is derived from an EMBL/GenBank/DDBJ whole genome shotgun (WGS) entry which is preliminary data.</text>
</comment>
<dbReference type="AlphaFoldDB" id="A0A6G3U9B0"/>
<dbReference type="Gene3D" id="1.10.1200.10">
    <property type="entry name" value="ACP-like"/>
    <property type="match status" value="1"/>
</dbReference>
<name>A0A6G3U9B0_9ACTN</name>
<organism evidence="4">
    <name type="scientific">Streptomyces sp. SID7958</name>
    <dbReference type="NCBI Taxonomy" id="2706093"/>
    <lineage>
        <taxon>Bacteria</taxon>
        <taxon>Bacillati</taxon>
        <taxon>Actinomycetota</taxon>
        <taxon>Actinomycetes</taxon>
        <taxon>Kitasatosporales</taxon>
        <taxon>Streptomycetaceae</taxon>
        <taxon>Streptomyces</taxon>
    </lineage>
</organism>
<reference evidence="4" key="1">
    <citation type="submission" date="2020-01" db="EMBL/GenBank/DDBJ databases">
        <title>Insect and environment-associated Actinomycetes.</title>
        <authorList>
            <person name="Currrie C."/>
            <person name="Chevrette M."/>
            <person name="Carlson C."/>
            <person name="Stubbendieck R."/>
            <person name="Wendt-Pienkowski E."/>
        </authorList>
    </citation>
    <scope>NUCLEOTIDE SEQUENCE</scope>
    <source>
        <strain evidence="4">SID7958</strain>
    </source>
</reference>
<dbReference type="GO" id="GO:0031177">
    <property type="term" value="F:phosphopantetheine binding"/>
    <property type="evidence" value="ECO:0007669"/>
    <property type="project" value="InterPro"/>
</dbReference>
<sequence length="95" mass="10146">PLASEAPRAPRGAAPADGGWATEYLGRVFAETAGLSVEDVRADVPLEDFGLSSFLITRLNSRLEEDLGERSRTLFFQHGTLADVAEALAARHPAP</sequence>
<gene>
    <name evidence="4" type="ORF">G3I38_27370</name>
</gene>
<dbReference type="SUPFAM" id="SSF47336">
    <property type="entry name" value="ACP-like"/>
    <property type="match status" value="1"/>
</dbReference>
<keyword evidence="2" id="KW-0597">Phosphoprotein</keyword>
<protein>
    <submittedName>
        <fullName evidence="4">Acyl carrier protein</fullName>
    </submittedName>
</protein>
<feature type="non-terminal residue" evidence="4">
    <location>
        <position position="1"/>
    </location>
</feature>
<dbReference type="InterPro" id="IPR020806">
    <property type="entry name" value="PKS_PP-bd"/>
</dbReference>
<evidence type="ECO:0000259" key="3">
    <source>
        <dbReference type="SMART" id="SM00823"/>
    </source>
</evidence>